<dbReference type="SMART" id="SM00320">
    <property type="entry name" value="WD40"/>
    <property type="match status" value="5"/>
</dbReference>
<evidence type="ECO:0000313" key="7">
    <source>
        <dbReference type="Proteomes" id="UP000196158"/>
    </source>
</evidence>
<dbReference type="InterPro" id="IPR001680">
    <property type="entry name" value="WD40_rpt"/>
</dbReference>
<protein>
    <submittedName>
        <fullName evidence="6">Similar to Saccharomyces cerevisiae YIR012W SQT1 Essential protein involved in a late step of 60S ribosomal subunit assembly or modification</fullName>
    </submittedName>
</protein>
<name>A0A1X7R6R9_9SACH</name>
<dbReference type="EMBL" id="FXLY01000007">
    <property type="protein sequence ID" value="SMN21159.1"/>
    <property type="molecule type" value="Genomic_DNA"/>
</dbReference>
<keyword evidence="2" id="KW-0677">Repeat</keyword>
<dbReference type="PROSITE" id="PS50082">
    <property type="entry name" value="WD_REPEATS_2"/>
    <property type="match status" value="1"/>
</dbReference>
<dbReference type="PANTHER" id="PTHR19857:SF8">
    <property type="entry name" value="ANGIO-ASSOCIATED MIGRATORY CELL PROTEIN"/>
    <property type="match status" value="1"/>
</dbReference>
<feature type="compositionally biased region" description="Acidic residues" evidence="4">
    <location>
        <begin position="35"/>
        <end position="59"/>
    </location>
</feature>
<keyword evidence="1 3" id="KW-0853">WD repeat</keyword>
<dbReference type="FunFam" id="2.130.10.10:FF:000630">
    <property type="entry name" value="Ribosome assembly protein SQT1"/>
    <property type="match status" value="1"/>
</dbReference>
<dbReference type="InterPro" id="IPR036322">
    <property type="entry name" value="WD40_repeat_dom_sf"/>
</dbReference>
<feature type="compositionally biased region" description="Polar residues" evidence="4">
    <location>
        <begin position="1"/>
        <end position="13"/>
    </location>
</feature>
<accession>A0A1X7R6R9</accession>
<organism evidence="6 7">
    <name type="scientific">Maudiozyma saulgeensis</name>
    <dbReference type="NCBI Taxonomy" id="1789683"/>
    <lineage>
        <taxon>Eukaryota</taxon>
        <taxon>Fungi</taxon>
        <taxon>Dikarya</taxon>
        <taxon>Ascomycota</taxon>
        <taxon>Saccharomycotina</taxon>
        <taxon>Saccharomycetes</taxon>
        <taxon>Saccharomycetales</taxon>
        <taxon>Saccharomycetaceae</taxon>
        <taxon>Maudiozyma</taxon>
    </lineage>
</organism>
<evidence type="ECO:0000256" key="1">
    <source>
        <dbReference type="ARBA" id="ARBA00022574"/>
    </source>
</evidence>
<dbReference type="SUPFAM" id="SSF50978">
    <property type="entry name" value="WD40 repeat-like"/>
    <property type="match status" value="1"/>
</dbReference>
<feature type="repeat" description="WD" evidence="3">
    <location>
        <begin position="71"/>
        <end position="102"/>
    </location>
</feature>
<feature type="region of interest" description="Disordered" evidence="4">
    <location>
        <begin position="1"/>
        <end position="59"/>
    </location>
</feature>
<evidence type="ECO:0000256" key="4">
    <source>
        <dbReference type="SAM" id="MobiDB-lite"/>
    </source>
</evidence>
<evidence type="ECO:0000259" key="5">
    <source>
        <dbReference type="Pfam" id="PF12894"/>
    </source>
</evidence>
<evidence type="ECO:0000256" key="3">
    <source>
        <dbReference type="PROSITE-ProRule" id="PRU00221"/>
    </source>
</evidence>
<dbReference type="OrthoDB" id="10261640at2759"/>
<dbReference type="Pfam" id="PF12894">
    <property type="entry name" value="ANAPC4_WD40"/>
    <property type="match status" value="1"/>
</dbReference>
<sequence>MSSNELDNTQQLGENEPIEEFISTDEVAQEVIPTNDDEQPDDNDDDMQDDIPMDEDPTIEIDMSNNSVTYFDKHTDSVFTLAHHPNLPLVVSGGADNVANLWTSHSHPPKMAGTITTHTESVICSSFTADGKFLITADMNGKILVHAGLKGGSQWKLVAELAEVEEVVWLKAHPKVPSIFAFGAIDGSVWCYQISEQDGSLDQLMSGFVHTQDCTMGEFINLDKGEEAVELVTCSADSSVVGWNCYTGQQLFKLTQAEIKGLEAPWVSLAVAPSSLTNGNFGIVAAGSNNGVLAIINANNNGVVLHLETVVELKDDQEELDASIESICWSPKYPLMAVGLVGGQILLYDTNSWRVRRRFVLEDSITKLIFDNDDIFASCINGKVYQYDAKTGNEKFICVGHNMGVLDFIIVHPKDNSQLRRVITAGDEGVSLVFEVPN</sequence>
<dbReference type="InterPro" id="IPR015943">
    <property type="entry name" value="WD40/YVTN_repeat-like_dom_sf"/>
</dbReference>
<dbReference type="Proteomes" id="UP000196158">
    <property type="component" value="Unassembled WGS sequence"/>
</dbReference>
<dbReference type="InterPro" id="IPR051179">
    <property type="entry name" value="WD_repeat_multifunction"/>
</dbReference>
<reference evidence="6 7" key="1">
    <citation type="submission" date="2017-04" db="EMBL/GenBank/DDBJ databases">
        <authorList>
            <person name="Afonso C.L."/>
            <person name="Miller P.J."/>
            <person name="Scott M.A."/>
            <person name="Spackman E."/>
            <person name="Goraichik I."/>
            <person name="Dimitrov K.M."/>
            <person name="Suarez D.L."/>
            <person name="Swayne D.E."/>
        </authorList>
    </citation>
    <scope>NUCLEOTIDE SEQUENCE [LARGE SCALE GENOMIC DNA]</scope>
</reference>
<gene>
    <name evidence="6" type="ORF">KASA_0L01936G</name>
</gene>
<evidence type="ECO:0000313" key="6">
    <source>
        <dbReference type="EMBL" id="SMN21159.1"/>
    </source>
</evidence>
<dbReference type="STRING" id="1789683.A0A1X7R6R9"/>
<dbReference type="InterPro" id="IPR024977">
    <property type="entry name" value="Apc4-like_WD40_dom"/>
</dbReference>
<dbReference type="Gene3D" id="2.130.10.10">
    <property type="entry name" value="YVTN repeat-like/Quinoprotein amine dehydrogenase"/>
    <property type="match status" value="1"/>
</dbReference>
<feature type="domain" description="Anaphase-promoting complex subunit 4-like WD40" evidence="5">
    <location>
        <begin position="308"/>
        <end position="370"/>
    </location>
</feature>
<dbReference type="AlphaFoldDB" id="A0A1X7R6R9"/>
<dbReference type="PROSITE" id="PS50294">
    <property type="entry name" value="WD_REPEATS_REGION"/>
    <property type="match status" value="1"/>
</dbReference>
<proteinExistence type="predicted"/>
<dbReference type="Pfam" id="PF00400">
    <property type="entry name" value="WD40"/>
    <property type="match status" value="2"/>
</dbReference>
<evidence type="ECO:0000256" key="2">
    <source>
        <dbReference type="ARBA" id="ARBA00022737"/>
    </source>
</evidence>
<keyword evidence="7" id="KW-1185">Reference proteome</keyword>
<dbReference type="PANTHER" id="PTHR19857">
    <property type="entry name" value="MITOCHONDRIAL DIVISION PROTEIN 1-RELATED"/>
    <property type="match status" value="1"/>
</dbReference>